<evidence type="ECO:0000313" key="8">
    <source>
        <dbReference type="Proteomes" id="UP001549291"/>
    </source>
</evidence>
<evidence type="ECO:0000256" key="2">
    <source>
        <dbReference type="ARBA" id="ARBA00009773"/>
    </source>
</evidence>
<name>A0ABV2S7G3_BRAJP</name>
<keyword evidence="5 6" id="KW-0472">Membrane</keyword>
<comment type="subcellular location">
    <subcellularLocation>
        <location evidence="1">Membrane</location>
        <topology evidence="1">Multi-pass membrane protein</topology>
    </subcellularLocation>
</comment>
<dbReference type="PANTHER" id="PTHR21716">
    <property type="entry name" value="TRANSMEMBRANE PROTEIN"/>
    <property type="match status" value="1"/>
</dbReference>
<evidence type="ECO:0000256" key="5">
    <source>
        <dbReference type="ARBA" id="ARBA00023136"/>
    </source>
</evidence>
<dbReference type="EMBL" id="JBEPTQ010000002">
    <property type="protein sequence ID" value="MET4724450.1"/>
    <property type="molecule type" value="Genomic_DNA"/>
</dbReference>
<evidence type="ECO:0000256" key="1">
    <source>
        <dbReference type="ARBA" id="ARBA00004141"/>
    </source>
</evidence>
<feature type="transmembrane region" description="Helical" evidence="6">
    <location>
        <begin position="153"/>
        <end position="172"/>
    </location>
</feature>
<accession>A0ABV2S7G3</accession>
<keyword evidence="8" id="KW-1185">Reference proteome</keyword>
<comment type="caution">
    <text evidence="7">The sequence shown here is derived from an EMBL/GenBank/DDBJ whole genome shotgun (WGS) entry which is preliminary data.</text>
</comment>
<gene>
    <name evidence="7" type="ORF">ABIF63_008556</name>
</gene>
<feature type="transmembrane region" description="Helical" evidence="6">
    <location>
        <begin position="235"/>
        <end position="265"/>
    </location>
</feature>
<evidence type="ECO:0000256" key="3">
    <source>
        <dbReference type="ARBA" id="ARBA00022692"/>
    </source>
</evidence>
<dbReference type="InterPro" id="IPR002549">
    <property type="entry name" value="AI-2E-like"/>
</dbReference>
<evidence type="ECO:0000313" key="7">
    <source>
        <dbReference type="EMBL" id="MET4724450.1"/>
    </source>
</evidence>
<organism evidence="7 8">
    <name type="scientific">Bradyrhizobium japonicum</name>
    <dbReference type="NCBI Taxonomy" id="375"/>
    <lineage>
        <taxon>Bacteria</taxon>
        <taxon>Pseudomonadati</taxon>
        <taxon>Pseudomonadota</taxon>
        <taxon>Alphaproteobacteria</taxon>
        <taxon>Hyphomicrobiales</taxon>
        <taxon>Nitrobacteraceae</taxon>
        <taxon>Bradyrhizobium</taxon>
    </lineage>
</organism>
<dbReference type="Proteomes" id="UP001549291">
    <property type="component" value="Unassembled WGS sequence"/>
</dbReference>
<comment type="similarity">
    <text evidence="2">Belongs to the autoinducer-2 exporter (AI-2E) (TC 2.A.86) family.</text>
</comment>
<sequence length="360" mass="38571">MLHAPQFSNQRQAPITLAVVILLGLALCAFMAKPFLGALVWSTTLAVLFAPFDLAISRGLGSRGLSALITAMVTACVVVVPAILIAGTLLNEAVRSAALVVPMFDAEDWTRLMGEHPWVVPALQWIHEKVDFPDVMRTATSALATWSGSVLRASFSGVANLLLTFYFLFYLLRDREKITGAARLHLPLSEPEFSQLTRRVTDTIFASVFGTVAVAALQGGLGGLMFWWLGLPAPVFWGVLMAFLAIVPFLGAFVIWAPAAVFLALSGAYTSAIVLTIWGTLVVGLVDNVVYPILVGNKLRMQTMLSFIAVVGGLVFIGAPGVVLGPLLLAVTLTLVQIWRSRAAASIDAPPQQRDAMQCP</sequence>
<dbReference type="Pfam" id="PF01594">
    <property type="entry name" value="AI-2E_transport"/>
    <property type="match status" value="1"/>
</dbReference>
<proteinExistence type="inferred from homology"/>
<keyword evidence="3 6" id="KW-0812">Transmembrane</keyword>
<evidence type="ECO:0000256" key="4">
    <source>
        <dbReference type="ARBA" id="ARBA00022989"/>
    </source>
</evidence>
<protein>
    <submittedName>
        <fullName evidence="7">PurR-regulated permease PerM</fullName>
    </submittedName>
</protein>
<feature type="transmembrane region" description="Helical" evidence="6">
    <location>
        <begin position="306"/>
        <end position="336"/>
    </location>
</feature>
<evidence type="ECO:0000256" key="6">
    <source>
        <dbReference type="SAM" id="Phobius"/>
    </source>
</evidence>
<feature type="transmembrane region" description="Helical" evidence="6">
    <location>
        <begin position="38"/>
        <end position="56"/>
    </location>
</feature>
<feature type="transmembrane region" description="Helical" evidence="6">
    <location>
        <begin position="12"/>
        <end position="32"/>
    </location>
</feature>
<reference evidence="7 8" key="1">
    <citation type="submission" date="2024-06" db="EMBL/GenBank/DDBJ databases">
        <title>Genomic Encyclopedia of Type Strains, Phase V (KMG-V): Genome sequencing to study the core and pangenomes of soil and plant-associated prokaryotes.</title>
        <authorList>
            <person name="Whitman W."/>
        </authorList>
    </citation>
    <scope>NUCLEOTIDE SEQUENCE [LARGE SCALE GENOMIC DNA]</scope>
    <source>
        <strain evidence="7 8">USDA 160</strain>
    </source>
</reference>
<feature type="transmembrane region" description="Helical" evidence="6">
    <location>
        <begin position="272"/>
        <end position="294"/>
    </location>
</feature>
<keyword evidence="4 6" id="KW-1133">Transmembrane helix</keyword>
<feature type="transmembrane region" description="Helical" evidence="6">
    <location>
        <begin position="204"/>
        <end position="229"/>
    </location>
</feature>
<dbReference type="RefSeq" id="WP_028153315.1">
    <property type="nucleotide sequence ID" value="NZ_JAFCJW010000014.1"/>
</dbReference>
<dbReference type="PANTHER" id="PTHR21716:SF4">
    <property type="entry name" value="TRANSMEMBRANE PROTEIN 245"/>
    <property type="match status" value="1"/>
</dbReference>
<feature type="transmembrane region" description="Helical" evidence="6">
    <location>
        <begin position="68"/>
        <end position="90"/>
    </location>
</feature>